<dbReference type="AlphaFoldDB" id="A0A429XUM8"/>
<keyword evidence="4" id="KW-1185">Reference proteome</keyword>
<dbReference type="GO" id="GO:0046872">
    <property type="term" value="F:metal ion binding"/>
    <property type="evidence" value="ECO:0007669"/>
    <property type="project" value="UniProtKB-KW"/>
</dbReference>
<dbReference type="Pfam" id="PF07883">
    <property type="entry name" value="Cupin_2"/>
    <property type="match status" value="1"/>
</dbReference>
<dbReference type="InterPro" id="IPR014710">
    <property type="entry name" value="RmlC-like_jellyroll"/>
</dbReference>
<dbReference type="Gene3D" id="2.60.120.10">
    <property type="entry name" value="Jelly Rolls"/>
    <property type="match status" value="1"/>
</dbReference>
<dbReference type="InterPro" id="IPR051610">
    <property type="entry name" value="GPI/OXD"/>
</dbReference>
<dbReference type="InterPro" id="IPR011051">
    <property type="entry name" value="RmlC_Cupin_sf"/>
</dbReference>
<sequence>MISKIGVVFMLKNIAEFQEFNQSRFVRVNLFQEGNTTAFLLNLLPGQSVPPHPHPNANVYLHVVEGEGTFIINEKELPVSQKDVVHCADQEVLQIKNQSDEPLSVYVVMAKS</sequence>
<gene>
    <name evidence="3" type="ORF">D4T97_018355</name>
</gene>
<dbReference type="OrthoDB" id="6311549at2"/>
<reference evidence="3" key="1">
    <citation type="submission" date="2018-12" db="EMBL/GenBank/DDBJ databases">
        <authorList>
            <person name="Sun L."/>
            <person name="Chen Z."/>
        </authorList>
    </citation>
    <scope>NUCLEOTIDE SEQUENCE [LARGE SCALE GENOMIC DNA]</scope>
    <source>
        <strain evidence="3">3-2-2</strain>
    </source>
</reference>
<feature type="domain" description="Cupin type-2" evidence="2">
    <location>
        <begin position="40"/>
        <end position="108"/>
    </location>
</feature>
<dbReference type="PANTHER" id="PTHR35848:SF6">
    <property type="entry name" value="CUPIN TYPE-2 DOMAIN-CONTAINING PROTEIN"/>
    <property type="match status" value="1"/>
</dbReference>
<evidence type="ECO:0000313" key="3">
    <source>
        <dbReference type="EMBL" id="RST71868.1"/>
    </source>
</evidence>
<dbReference type="PANTHER" id="PTHR35848">
    <property type="entry name" value="OXALATE-BINDING PROTEIN"/>
    <property type="match status" value="1"/>
</dbReference>
<comment type="caution">
    <text evidence="3">The sequence shown here is derived from an EMBL/GenBank/DDBJ whole genome shotgun (WGS) entry which is preliminary data.</text>
</comment>
<accession>A0A429XUM8</accession>
<evidence type="ECO:0000313" key="4">
    <source>
        <dbReference type="Proteomes" id="UP000287156"/>
    </source>
</evidence>
<evidence type="ECO:0000259" key="2">
    <source>
        <dbReference type="Pfam" id="PF07883"/>
    </source>
</evidence>
<protein>
    <submittedName>
        <fullName evidence="3">Cupin domain-containing protein</fullName>
    </submittedName>
</protein>
<proteinExistence type="predicted"/>
<keyword evidence="1" id="KW-0479">Metal-binding</keyword>
<dbReference type="Proteomes" id="UP000287156">
    <property type="component" value="Unassembled WGS sequence"/>
</dbReference>
<organism evidence="3 4">
    <name type="scientific">Siminovitchia acidinfaciens</name>
    <dbReference type="NCBI Taxonomy" id="2321395"/>
    <lineage>
        <taxon>Bacteria</taxon>
        <taxon>Bacillati</taxon>
        <taxon>Bacillota</taxon>
        <taxon>Bacilli</taxon>
        <taxon>Bacillales</taxon>
        <taxon>Bacillaceae</taxon>
        <taxon>Siminovitchia</taxon>
    </lineage>
</organism>
<evidence type="ECO:0000256" key="1">
    <source>
        <dbReference type="ARBA" id="ARBA00022723"/>
    </source>
</evidence>
<dbReference type="InterPro" id="IPR013096">
    <property type="entry name" value="Cupin_2"/>
</dbReference>
<name>A0A429XUM8_9BACI</name>
<dbReference type="SUPFAM" id="SSF51182">
    <property type="entry name" value="RmlC-like cupins"/>
    <property type="match status" value="1"/>
</dbReference>
<dbReference type="EMBL" id="QYTV02000011">
    <property type="protein sequence ID" value="RST71868.1"/>
    <property type="molecule type" value="Genomic_DNA"/>
</dbReference>